<keyword evidence="1" id="KW-0812">Transmembrane</keyword>
<evidence type="ECO:0000313" key="3">
    <source>
        <dbReference type="Proteomes" id="UP000052258"/>
    </source>
</evidence>
<dbReference type="AlphaFoldDB" id="A0A0J8GIZ0"/>
<proteinExistence type="predicted"/>
<keyword evidence="1" id="KW-0472">Membrane</keyword>
<dbReference type="EMBL" id="AZHO01000005">
    <property type="protein sequence ID" value="KMT60944.1"/>
    <property type="molecule type" value="Genomic_DNA"/>
</dbReference>
<dbReference type="Proteomes" id="UP000052258">
    <property type="component" value="Unassembled WGS sequence"/>
</dbReference>
<organism evidence="2 3">
    <name type="scientific">Listeria fleischmannii 1991</name>
    <dbReference type="NCBI Taxonomy" id="1430899"/>
    <lineage>
        <taxon>Bacteria</taxon>
        <taxon>Bacillati</taxon>
        <taxon>Bacillota</taxon>
        <taxon>Bacilli</taxon>
        <taxon>Bacillales</taxon>
        <taxon>Listeriaceae</taxon>
        <taxon>Listeria</taxon>
    </lineage>
</organism>
<evidence type="ECO:0000256" key="1">
    <source>
        <dbReference type="SAM" id="Phobius"/>
    </source>
</evidence>
<accession>A0A0J8GIZ0</accession>
<name>A0A0J8GIZ0_9LIST</name>
<gene>
    <name evidence="2" type="ORF">X560_0364</name>
</gene>
<feature type="transmembrane region" description="Helical" evidence="1">
    <location>
        <begin position="57"/>
        <end position="80"/>
    </location>
</feature>
<comment type="caution">
    <text evidence="2">The sequence shown here is derived from an EMBL/GenBank/DDBJ whole genome shotgun (WGS) entry which is preliminary data.</text>
</comment>
<dbReference type="PATRIC" id="fig|1430899.3.peg.370"/>
<evidence type="ECO:0000313" key="2">
    <source>
        <dbReference type="EMBL" id="KMT60944.1"/>
    </source>
</evidence>
<feature type="transmembrane region" description="Helical" evidence="1">
    <location>
        <begin position="86"/>
        <end position="105"/>
    </location>
</feature>
<reference evidence="2 3" key="1">
    <citation type="journal article" date="2015" name="Genome Biol. Evol.">
        <title>Comparative Genomics of Listeria Sensu Lato: Genus-Wide Differences in Evolutionary Dynamics and the Progressive Gain of Complex, Potentially Pathogenicity-Related Traits through Lateral Gene Transfer.</title>
        <authorList>
            <person name="Chiara M."/>
            <person name="Caruso M."/>
            <person name="D'Erchia A.M."/>
            <person name="Manzari C."/>
            <person name="Fraccalvieri R."/>
            <person name="Goffredo E."/>
            <person name="Latorre L."/>
            <person name="Miccolupo A."/>
            <person name="Padalino I."/>
            <person name="Santagada G."/>
            <person name="Chiocco D."/>
            <person name="Pesole G."/>
            <person name="Horner D.S."/>
            <person name="Parisi A."/>
        </authorList>
    </citation>
    <scope>NUCLEOTIDE SEQUENCE [LARGE SCALE GENOMIC DNA]</scope>
    <source>
        <strain evidence="2 3">1991</strain>
    </source>
</reference>
<protein>
    <submittedName>
        <fullName evidence="2">Uncharacterized protein</fullName>
    </submittedName>
</protein>
<keyword evidence="3" id="KW-1185">Reference proteome</keyword>
<sequence length="178" mass="19685">MNLNPYIKIVVINLEHIPAQYLFMPTFLNCVDNTSSIFPVEFPTTLKVCTINSYPKTYFNVFFSLLDAISLFTTLLTFLFHVVFPIFLIFFKAALAAILAAVPLIPFSNCFSSLKEGFSISFCSKISSAISFKFCLSSSVTSSSVKFKSSFKLGNDSSSNSTILISSYSFNALSVEIS</sequence>
<keyword evidence="1" id="KW-1133">Transmembrane helix</keyword>